<keyword evidence="5 6" id="KW-0472">Membrane</keyword>
<proteinExistence type="predicted"/>
<feature type="transmembrane region" description="Helical" evidence="6">
    <location>
        <begin position="130"/>
        <end position="152"/>
    </location>
</feature>
<feature type="transmembrane region" description="Helical" evidence="6">
    <location>
        <begin position="357"/>
        <end position="377"/>
    </location>
</feature>
<feature type="transmembrane region" description="Helical" evidence="6">
    <location>
        <begin position="232"/>
        <end position="254"/>
    </location>
</feature>
<keyword evidence="2" id="KW-1003">Cell membrane</keyword>
<dbReference type="InterPro" id="IPR036259">
    <property type="entry name" value="MFS_trans_sf"/>
</dbReference>
<dbReference type="Pfam" id="PF07690">
    <property type="entry name" value="MFS_1"/>
    <property type="match status" value="1"/>
</dbReference>
<comment type="subcellular location">
    <subcellularLocation>
        <location evidence="1">Cell membrane</location>
        <topology evidence="1">Multi-pass membrane protein</topology>
    </subcellularLocation>
</comment>
<feature type="transmembrane region" description="Helical" evidence="6">
    <location>
        <begin position="72"/>
        <end position="91"/>
    </location>
</feature>
<evidence type="ECO:0000259" key="7">
    <source>
        <dbReference type="PROSITE" id="PS50850"/>
    </source>
</evidence>
<comment type="caution">
    <text evidence="8">The sequence shown here is derived from an EMBL/GenBank/DDBJ whole genome shotgun (WGS) entry which is preliminary data.</text>
</comment>
<evidence type="ECO:0000256" key="6">
    <source>
        <dbReference type="SAM" id="Phobius"/>
    </source>
</evidence>
<sequence length="385" mass="40645">MPLVVYILGLAVFSIGTSELMVAGMMETLSEAFGITIGQVGHLISYFAFGVMLGGPVLTYVFLKLKVPYRPTLLALLAAYVLVQGFSAFISDHAILVAVRLIIGVLCAGCLSLSLATSMALVPIENRPRAAAVVIGGFMVSNVFGVPLATIINQHWGWRVSFGLVALLVLVCLAVLVRTLPNVGGGKGSLNMAEELQAFKKVAYWKACATSCLILGASFAAFSYFVPILTSVTGLTMQVVPIILMLYGAANLAGNMITGRLAYRHSLTIMVTGLTVLSFSLIGMALLAQYAWLAVAFVILIGLSGVPMNPAMMARIVSVAHPGPLVNAVHTSVINIGLGGGTFLSGMAISAGYEFRIALWIGAGLAVLGLLSILPYLRRRQQGWH</sequence>
<dbReference type="PANTHER" id="PTHR43124:SF8">
    <property type="entry name" value="INNER MEMBRANE TRANSPORT PROTEIN YDHP"/>
    <property type="match status" value="1"/>
</dbReference>
<accession>A0A2N8KKC2</accession>
<name>A0A2N8KKC2_9BURK</name>
<dbReference type="GO" id="GO:0022857">
    <property type="term" value="F:transmembrane transporter activity"/>
    <property type="evidence" value="ECO:0007669"/>
    <property type="project" value="InterPro"/>
</dbReference>
<dbReference type="SUPFAM" id="SSF103473">
    <property type="entry name" value="MFS general substrate transporter"/>
    <property type="match status" value="1"/>
</dbReference>
<feature type="transmembrane region" description="Helical" evidence="6">
    <location>
        <begin position="266"/>
        <end position="286"/>
    </location>
</feature>
<dbReference type="CDD" id="cd17324">
    <property type="entry name" value="MFS_NepI_like"/>
    <property type="match status" value="1"/>
</dbReference>
<feature type="transmembrane region" description="Helical" evidence="6">
    <location>
        <begin position="333"/>
        <end position="351"/>
    </location>
</feature>
<dbReference type="PANTHER" id="PTHR43124">
    <property type="entry name" value="PURINE EFFLUX PUMP PBUE"/>
    <property type="match status" value="1"/>
</dbReference>
<evidence type="ECO:0000256" key="1">
    <source>
        <dbReference type="ARBA" id="ARBA00004651"/>
    </source>
</evidence>
<dbReference type="Gene3D" id="1.20.1250.20">
    <property type="entry name" value="MFS general substrate transporter like domains"/>
    <property type="match status" value="2"/>
</dbReference>
<evidence type="ECO:0000313" key="9">
    <source>
        <dbReference type="Proteomes" id="UP000235994"/>
    </source>
</evidence>
<dbReference type="EMBL" id="POQS01000002">
    <property type="protein sequence ID" value="PND33904.1"/>
    <property type="molecule type" value="Genomic_DNA"/>
</dbReference>
<dbReference type="PROSITE" id="PS50850">
    <property type="entry name" value="MFS"/>
    <property type="match status" value="1"/>
</dbReference>
<feature type="transmembrane region" description="Helical" evidence="6">
    <location>
        <begin position="97"/>
        <end position="118"/>
    </location>
</feature>
<gene>
    <name evidence="8" type="ORF">C1I89_06515</name>
</gene>
<evidence type="ECO:0000256" key="4">
    <source>
        <dbReference type="ARBA" id="ARBA00022989"/>
    </source>
</evidence>
<evidence type="ECO:0000256" key="5">
    <source>
        <dbReference type="ARBA" id="ARBA00023136"/>
    </source>
</evidence>
<dbReference type="Proteomes" id="UP000235994">
    <property type="component" value="Unassembled WGS sequence"/>
</dbReference>
<feature type="transmembrane region" description="Helical" evidence="6">
    <location>
        <begin position="292"/>
        <end position="312"/>
    </location>
</feature>
<evidence type="ECO:0000313" key="8">
    <source>
        <dbReference type="EMBL" id="PND33904.1"/>
    </source>
</evidence>
<protein>
    <submittedName>
        <fullName evidence="8">MFS transporter</fullName>
    </submittedName>
</protein>
<feature type="transmembrane region" description="Helical" evidence="6">
    <location>
        <begin position="158"/>
        <end position="181"/>
    </location>
</feature>
<dbReference type="InterPro" id="IPR020846">
    <property type="entry name" value="MFS_dom"/>
</dbReference>
<dbReference type="InterPro" id="IPR050189">
    <property type="entry name" value="MFS_Efflux_Transporters"/>
</dbReference>
<keyword evidence="3 6" id="KW-0812">Transmembrane</keyword>
<dbReference type="GO" id="GO:0005886">
    <property type="term" value="C:plasma membrane"/>
    <property type="evidence" value="ECO:0007669"/>
    <property type="project" value="UniProtKB-SubCell"/>
</dbReference>
<evidence type="ECO:0000256" key="3">
    <source>
        <dbReference type="ARBA" id="ARBA00022692"/>
    </source>
</evidence>
<feature type="transmembrane region" description="Helical" evidence="6">
    <location>
        <begin position="42"/>
        <end position="63"/>
    </location>
</feature>
<keyword evidence="4 6" id="KW-1133">Transmembrane helix</keyword>
<feature type="transmembrane region" description="Helical" evidence="6">
    <location>
        <begin position="202"/>
        <end position="226"/>
    </location>
</feature>
<organism evidence="8 9">
    <name type="scientific">Achromobacter pulmonis</name>
    <dbReference type="NCBI Taxonomy" id="1389932"/>
    <lineage>
        <taxon>Bacteria</taxon>
        <taxon>Pseudomonadati</taxon>
        <taxon>Pseudomonadota</taxon>
        <taxon>Betaproteobacteria</taxon>
        <taxon>Burkholderiales</taxon>
        <taxon>Alcaligenaceae</taxon>
        <taxon>Achromobacter</taxon>
    </lineage>
</organism>
<keyword evidence="9" id="KW-1185">Reference proteome</keyword>
<evidence type="ECO:0000256" key="2">
    <source>
        <dbReference type="ARBA" id="ARBA00022475"/>
    </source>
</evidence>
<dbReference type="RefSeq" id="WP_102771986.1">
    <property type="nucleotide sequence ID" value="NZ_POQS01000002.1"/>
</dbReference>
<dbReference type="AlphaFoldDB" id="A0A2N8KKC2"/>
<reference evidence="8 9" key="1">
    <citation type="submission" date="2018-01" db="EMBL/GenBank/DDBJ databases">
        <title>The draft genome of an aniline degradation strain ANB-1.</title>
        <authorList>
            <person name="Zhang L."/>
            <person name="Jiang J."/>
        </authorList>
    </citation>
    <scope>NUCLEOTIDE SEQUENCE [LARGE SCALE GENOMIC DNA]</scope>
    <source>
        <strain evidence="8 9">ANB-1</strain>
    </source>
</reference>
<feature type="domain" description="Major facilitator superfamily (MFS) profile" evidence="7">
    <location>
        <begin position="4"/>
        <end position="381"/>
    </location>
</feature>
<dbReference type="InterPro" id="IPR011701">
    <property type="entry name" value="MFS"/>
</dbReference>